<keyword evidence="3" id="KW-1133">Transmembrane helix</keyword>
<evidence type="ECO:0000256" key="3">
    <source>
        <dbReference type="SAM" id="Phobius"/>
    </source>
</evidence>
<dbReference type="GO" id="GO:0052621">
    <property type="term" value="F:diguanylate cyclase activity"/>
    <property type="evidence" value="ECO:0007669"/>
    <property type="project" value="UniProtKB-EC"/>
</dbReference>
<feature type="transmembrane region" description="Helical" evidence="3">
    <location>
        <begin position="188"/>
        <end position="215"/>
    </location>
</feature>
<evidence type="ECO:0000259" key="4">
    <source>
        <dbReference type="PROSITE" id="PS50887"/>
    </source>
</evidence>
<dbReference type="NCBIfam" id="TIGR00254">
    <property type="entry name" value="GGDEF"/>
    <property type="match status" value="1"/>
</dbReference>
<dbReference type="RefSeq" id="WP_007103479.1">
    <property type="nucleotide sequence ID" value="NZ_BAER01000018.1"/>
</dbReference>
<dbReference type="PROSITE" id="PS50887">
    <property type="entry name" value="GGDEF"/>
    <property type="match status" value="1"/>
</dbReference>
<dbReference type="Pfam" id="PF00990">
    <property type="entry name" value="GGDEF"/>
    <property type="match status" value="1"/>
</dbReference>
<comment type="catalytic activity">
    <reaction evidence="2">
        <text>2 GTP = 3',3'-c-di-GMP + 2 diphosphate</text>
        <dbReference type="Rhea" id="RHEA:24898"/>
        <dbReference type="ChEBI" id="CHEBI:33019"/>
        <dbReference type="ChEBI" id="CHEBI:37565"/>
        <dbReference type="ChEBI" id="CHEBI:58805"/>
        <dbReference type="EC" id="2.7.7.65"/>
    </reaction>
</comment>
<sequence>MAIISRNITQPSSVRGTMLSSMLYLLLGGLLAISVHLTLDKVIQAQAKVAHEVNVSGQQRMLLQRASLFATAYLYSGDIAAKQTSLQALGEMQANHQHLLNPHYNALKEGHTSPMSFDLQQLYFTAENNVNEQLMAFSEQIYHALNLQEQKNGAKLDAKVLMEMAYTPLLNSLNGVVRQYESQDSERMATLILVQMVVFWLIVAILFVGLLLILLNAKKQHQKTVISRILNRPSDQSNSMFSHFAFELSATKLIATAHRHNESMSVLAFDIDRFPRILANHGQDVADKVLTRVADTLLSTCRESDYLGQVADEKFVLLLPRTSAEQALCLANKIRLQFQQELANTHLNEISLSVSIGVSELAGEDSILQHIISRAEQALGRKKNEGGGRVCLA</sequence>
<accession>K7A8B0</accession>
<dbReference type="Proteomes" id="UP000006322">
    <property type="component" value="Unassembled WGS sequence"/>
</dbReference>
<evidence type="ECO:0000313" key="6">
    <source>
        <dbReference type="Proteomes" id="UP000006322"/>
    </source>
</evidence>
<dbReference type="Gene3D" id="3.30.70.270">
    <property type="match status" value="1"/>
</dbReference>
<dbReference type="PANTHER" id="PTHR45138">
    <property type="entry name" value="REGULATORY COMPONENTS OF SENSORY TRANSDUCTION SYSTEM"/>
    <property type="match status" value="1"/>
</dbReference>
<dbReference type="InterPro" id="IPR043128">
    <property type="entry name" value="Rev_trsase/Diguanyl_cyclase"/>
</dbReference>
<evidence type="ECO:0000256" key="1">
    <source>
        <dbReference type="ARBA" id="ARBA00012528"/>
    </source>
</evidence>
<dbReference type="AlphaFoldDB" id="K7A8B0"/>
<feature type="transmembrane region" description="Helical" evidence="3">
    <location>
        <begin position="21"/>
        <end position="39"/>
    </location>
</feature>
<name>K7A8B0_9ALTE</name>
<keyword evidence="6" id="KW-1185">Reference proteome</keyword>
<dbReference type="CDD" id="cd01949">
    <property type="entry name" value="GGDEF"/>
    <property type="match status" value="1"/>
</dbReference>
<organism evidence="5 6">
    <name type="scientific">Paraglaciecola polaris LMG 21857</name>
    <dbReference type="NCBI Taxonomy" id="1129793"/>
    <lineage>
        <taxon>Bacteria</taxon>
        <taxon>Pseudomonadati</taxon>
        <taxon>Pseudomonadota</taxon>
        <taxon>Gammaproteobacteria</taxon>
        <taxon>Alteromonadales</taxon>
        <taxon>Alteromonadaceae</taxon>
        <taxon>Paraglaciecola</taxon>
    </lineage>
</organism>
<dbReference type="EC" id="2.7.7.65" evidence="1"/>
<keyword evidence="3" id="KW-0812">Transmembrane</keyword>
<reference evidence="6" key="1">
    <citation type="journal article" date="2014" name="Environ. Microbiol.">
        <title>Comparative genomics of the marine bacterial genus Glaciecola reveals the high degree of genomic diversity and genomic characteristic for cold adaptation.</title>
        <authorList>
            <person name="Qin Q.L."/>
            <person name="Xie B.B."/>
            <person name="Yu Y."/>
            <person name="Shu Y.L."/>
            <person name="Rong J.C."/>
            <person name="Zhang Y.J."/>
            <person name="Zhao D.L."/>
            <person name="Chen X.L."/>
            <person name="Zhang X.Y."/>
            <person name="Chen B."/>
            <person name="Zhou B.C."/>
            <person name="Zhang Y.Z."/>
        </authorList>
    </citation>
    <scope>NUCLEOTIDE SEQUENCE [LARGE SCALE GENOMIC DNA]</scope>
    <source>
        <strain evidence="6">LMG 21857</strain>
    </source>
</reference>
<dbReference type="SMART" id="SM00267">
    <property type="entry name" value="GGDEF"/>
    <property type="match status" value="1"/>
</dbReference>
<dbReference type="STRING" id="1129793.GPLA_0759"/>
<proteinExistence type="predicted"/>
<dbReference type="EMBL" id="BAER01000018">
    <property type="protein sequence ID" value="GAC31675.1"/>
    <property type="molecule type" value="Genomic_DNA"/>
</dbReference>
<dbReference type="OrthoDB" id="9812260at2"/>
<keyword evidence="3" id="KW-0472">Membrane</keyword>
<dbReference type="InterPro" id="IPR000160">
    <property type="entry name" value="GGDEF_dom"/>
</dbReference>
<evidence type="ECO:0000256" key="2">
    <source>
        <dbReference type="ARBA" id="ARBA00034247"/>
    </source>
</evidence>
<gene>
    <name evidence="5" type="ORF">GPLA_0759</name>
</gene>
<feature type="domain" description="GGDEF" evidence="4">
    <location>
        <begin position="262"/>
        <end position="393"/>
    </location>
</feature>
<dbReference type="PANTHER" id="PTHR45138:SF9">
    <property type="entry name" value="DIGUANYLATE CYCLASE DGCM-RELATED"/>
    <property type="match status" value="1"/>
</dbReference>
<comment type="caution">
    <text evidence="5">The sequence shown here is derived from an EMBL/GenBank/DDBJ whole genome shotgun (WGS) entry which is preliminary data.</text>
</comment>
<dbReference type="InterPro" id="IPR050469">
    <property type="entry name" value="Diguanylate_Cyclase"/>
</dbReference>
<evidence type="ECO:0000313" key="5">
    <source>
        <dbReference type="EMBL" id="GAC31675.1"/>
    </source>
</evidence>
<dbReference type="SUPFAM" id="SSF55073">
    <property type="entry name" value="Nucleotide cyclase"/>
    <property type="match status" value="1"/>
</dbReference>
<protein>
    <recommendedName>
        <fullName evidence="1">diguanylate cyclase</fullName>
        <ecNumber evidence="1">2.7.7.65</ecNumber>
    </recommendedName>
</protein>
<dbReference type="InterPro" id="IPR029787">
    <property type="entry name" value="Nucleotide_cyclase"/>
</dbReference>